<gene>
    <name evidence="5" type="ORF">H0B56_02845</name>
</gene>
<accession>A0A837ZWH6</accession>
<dbReference type="AlphaFoldDB" id="A0A837ZWH6"/>
<comment type="caution">
    <text evidence="5">The sequence shown here is derived from an EMBL/GenBank/DDBJ whole genome shotgun (WGS) entry which is preliminary data.</text>
</comment>
<keyword evidence="1 2" id="KW-0238">DNA-binding</keyword>
<evidence type="ECO:0000256" key="1">
    <source>
        <dbReference type="ARBA" id="ARBA00023125"/>
    </source>
</evidence>
<dbReference type="GO" id="GO:0003700">
    <property type="term" value="F:DNA-binding transcription factor activity"/>
    <property type="evidence" value="ECO:0007669"/>
    <property type="project" value="TreeGrafter"/>
</dbReference>
<dbReference type="PROSITE" id="PS50977">
    <property type="entry name" value="HTH_TETR_2"/>
    <property type="match status" value="1"/>
</dbReference>
<reference evidence="5 6" key="1">
    <citation type="submission" date="2020-07" db="EMBL/GenBank/DDBJ databases">
        <title>Genome of Haloechinothrix sp.</title>
        <authorList>
            <person name="Tang S.-K."/>
            <person name="Yang L."/>
            <person name="Zhu W.-Y."/>
        </authorList>
    </citation>
    <scope>NUCLEOTIDE SEQUENCE [LARGE SCALE GENOMIC DNA]</scope>
    <source>
        <strain evidence="5 6">YIM 98757</strain>
    </source>
</reference>
<evidence type="ECO:0000313" key="6">
    <source>
        <dbReference type="Proteomes" id="UP000582974"/>
    </source>
</evidence>
<evidence type="ECO:0000313" key="5">
    <source>
        <dbReference type="EMBL" id="MBA0124474.1"/>
    </source>
</evidence>
<organism evidence="5 6">
    <name type="scientific">Haloechinothrix aidingensis</name>
    <dbReference type="NCBI Taxonomy" id="2752311"/>
    <lineage>
        <taxon>Bacteria</taxon>
        <taxon>Bacillati</taxon>
        <taxon>Actinomycetota</taxon>
        <taxon>Actinomycetes</taxon>
        <taxon>Pseudonocardiales</taxon>
        <taxon>Pseudonocardiaceae</taxon>
        <taxon>Haloechinothrix</taxon>
    </lineage>
</organism>
<dbReference type="InterPro" id="IPR001647">
    <property type="entry name" value="HTH_TetR"/>
</dbReference>
<dbReference type="Pfam" id="PF00440">
    <property type="entry name" value="TetR_N"/>
    <property type="match status" value="1"/>
</dbReference>
<proteinExistence type="predicted"/>
<protein>
    <submittedName>
        <fullName evidence="5">TetR/AcrR family transcriptional regulator</fullName>
    </submittedName>
</protein>
<dbReference type="PANTHER" id="PTHR30055">
    <property type="entry name" value="HTH-TYPE TRANSCRIPTIONAL REGULATOR RUTR"/>
    <property type="match status" value="1"/>
</dbReference>
<feature type="domain" description="HTH tetR-type" evidence="4">
    <location>
        <begin position="27"/>
        <end position="87"/>
    </location>
</feature>
<evidence type="ECO:0000256" key="3">
    <source>
        <dbReference type="SAM" id="MobiDB-lite"/>
    </source>
</evidence>
<dbReference type="Proteomes" id="UP000582974">
    <property type="component" value="Unassembled WGS sequence"/>
</dbReference>
<dbReference type="PANTHER" id="PTHR30055:SF241">
    <property type="entry name" value="TRANSCRIPTIONAL REGULATORY PROTEIN"/>
    <property type="match status" value="1"/>
</dbReference>
<dbReference type="InterPro" id="IPR009057">
    <property type="entry name" value="Homeodomain-like_sf"/>
</dbReference>
<dbReference type="InterPro" id="IPR050109">
    <property type="entry name" value="HTH-type_TetR-like_transc_reg"/>
</dbReference>
<dbReference type="RefSeq" id="WP_180891335.1">
    <property type="nucleotide sequence ID" value="NZ_JACCKD010000001.1"/>
</dbReference>
<name>A0A837ZWH6_9PSEU</name>
<feature type="region of interest" description="Disordered" evidence="3">
    <location>
        <begin position="1"/>
        <end position="26"/>
    </location>
</feature>
<evidence type="ECO:0000259" key="4">
    <source>
        <dbReference type="PROSITE" id="PS50977"/>
    </source>
</evidence>
<evidence type="ECO:0000256" key="2">
    <source>
        <dbReference type="PROSITE-ProRule" id="PRU00335"/>
    </source>
</evidence>
<keyword evidence="6" id="KW-1185">Reference proteome</keyword>
<dbReference type="GO" id="GO:0000976">
    <property type="term" value="F:transcription cis-regulatory region binding"/>
    <property type="evidence" value="ECO:0007669"/>
    <property type="project" value="TreeGrafter"/>
</dbReference>
<dbReference type="Gene3D" id="1.10.357.10">
    <property type="entry name" value="Tetracycline Repressor, domain 2"/>
    <property type="match status" value="1"/>
</dbReference>
<dbReference type="SUPFAM" id="SSF46689">
    <property type="entry name" value="Homeodomain-like"/>
    <property type="match status" value="1"/>
</dbReference>
<dbReference type="EMBL" id="JACCKD010000001">
    <property type="protein sequence ID" value="MBA0124474.1"/>
    <property type="molecule type" value="Genomic_DNA"/>
</dbReference>
<sequence>MTRATGDSATAEAVEEVPRPRTTPRRAETRRRLVDAAFDVLTEHGIRDARIELICDRAGFSRGAFYSNFTSKEDLFLAMYEEQMHERRERLRAVIDDVLADNAVAGRQSLRETVRQIGTLFMEPLVPDQRWHLLVSEFRVHALRQPRLREQAERAQRRFFDEIGDILADMLRRLDIALRVTPHDAVSVLAAIYEKALEQALFEGVDATTDDRLLTEVLPEVLLSLVVREE</sequence>
<feature type="DNA-binding region" description="H-T-H motif" evidence="2">
    <location>
        <begin position="50"/>
        <end position="69"/>
    </location>
</feature>
<dbReference type="PRINTS" id="PR00455">
    <property type="entry name" value="HTHTETR"/>
</dbReference>